<sequence>MMEQKKIPLGLMSPPRITHQKTQTKTPKKQSDPSTSSGNSREKEKDKDKDRGQGDSFHNPPDLPVSPAKRFKPAGQDFVESDVETLEGESDSTPKIKYMTTEGSVEFHRPSIKKITN</sequence>
<dbReference type="Proteomes" id="UP001162156">
    <property type="component" value="Unassembled WGS sequence"/>
</dbReference>
<comment type="caution">
    <text evidence="2">The sequence shown here is derived from an EMBL/GenBank/DDBJ whole genome shotgun (WGS) entry which is preliminary data.</text>
</comment>
<evidence type="ECO:0000256" key="1">
    <source>
        <dbReference type="SAM" id="MobiDB-lite"/>
    </source>
</evidence>
<feature type="region of interest" description="Disordered" evidence="1">
    <location>
        <begin position="1"/>
        <end position="94"/>
    </location>
</feature>
<evidence type="ECO:0000313" key="2">
    <source>
        <dbReference type="EMBL" id="KAJ8926388.1"/>
    </source>
</evidence>
<evidence type="ECO:0000313" key="3">
    <source>
        <dbReference type="Proteomes" id="UP001162156"/>
    </source>
</evidence>
<dbReference type="EMBL" id="JANEYF010005896">
    <property type="protein sequence ID" value="KAJ8926388.1"/>
    <property type="molecule type" value="Genomic_DNA"/>
</dbReference>
<organism evidence="2 3">
    <name type="scientific">Rhamnusium bicolor</name>
    <dbReference type="NCBI Taxonomy" id="1586634"/>
    <lineage>
        <taxon>Eukaryota</taxon>
        <taxon>Metazoa</taxon>
        <taxon>Ecdysozoa</taxon>
        <taxon>Arthropoda</taxon>
        <taxon>Hexapoda</taxon>
        <taxon>Insecta</taxon>
        <taxon>Pterygota</taxon>
        <taxon>Neoptera</taxon>
        <taxon>Endopterygota</taxon>
        <taxon>Coleoptera</taxon>
        <taxon>Polyphaga</taxon>
        <taxon>Cucujiformia</taxon>
        <taxon>Chrysomeloidea</taxon>
        <taxon>Cerambycidae</taxon>
        <taxon>Lepturinae</taxon>
        <taxon>Rhagiini</taxon>
        <taxon>Rhamnusium</taxon>
    </lineage>
</organism>
<reference evidence="2" key="1">
    <citation type="journal article" date="2023" name="Insect Mol. Biol.">
        <title>Genome sequencing provides insights into the evolution of gene families encoding plant cell wall-degrading enzymes in longhorned beetles.</title>
        <authorList>
            <person name="Shin N.R."/>
            <person name="Okamura Y."/>
            <person name="Kirsch R."/>
            <person name="Pauchet Y."/>
        </authorList>
    </citation>
    <scope>NUCLEOTIDE SEQUENCE</scope>
    <source>
        <strain evidence="2">RBIC_L_NR</strain>
    </source>
</reference>
<accession>A0AAV8WJ38</accession>
<feature type="compositionally biased region" description="Basic and acidic residues" evidence="1">
    <location>
        <begin position="40"/>
        <end position="53"/>
    </location>
</feature>
<gene>
    <name evidence="2" type="ORF">NQ314_021172</name>
</gene>
<keyword evidence="3" id="KW-1185">Reference proteome</keyword>
<feature type="compositionally biased region" description="Acidic residues" evidence="1">
    <location>
        <begin position="79"/>
        <end position="90"/>
    </location>
</feature>
<dbReference type="AlphaFoldDB" id="A0AAV8WJ38"/>
<proteinExistence type="predicted"/>
<protein>
    <submittedName>
        <fullName evidence="2">Uncharacterized protein</fullName>
    </submittedName>
</protein>
<name>A0AAV8WJ38_9CUCU</name>